<evidence type="ECO:0000313" key="9">
    <source>
        <dbReference type="Proteomes" id="UP000008810"/>
    </source>
</evidence>
<evidence type="ECO:0000256" key="1">
    <source>
        <dbReference type="ARBA" id="ARBA00022723"/>
    </source>
</evidence>
<proteinExistence type="predicted"/>
<dbReference type="Proteomes" id="UP000008810">
    <property type="component" value="Chromosome 1"/>
</dbReference>
<accession>A0A0Q3JX63</accession>
<evidence type="ECO:0000256" key="3">
    <source>
        <dbReference type="ARBA" id="ARBA00022833"/>
    </source>
</evidence>
<dbReference type="EMBL" id="CM000880">
    <property type="protein sequence ID" value="KQK16660.2"/>
    <property type="molecule type" value="Genomic_DNA"/>
</dbReference>
<evidence type="ECO:0000259" key="6">
    <source>
        <dbReference type="PROSITE" id="PS50966"/>
    </source>
</evidence>
<reference evidence="8" key="3">
    <citation type="submission" date="2018-08" db="UniProtKB">
        <authorList>
            <consortium name="EnsemblPlants"/>
        </authorList>
    </citation>
    <scope>IDENTIFICATION</scope>
    <source>
        <strain evidence="8">cv. Bd21</strain>
    </source>
</reference>
<dbReference type="PANTHER" id="PTHR47718:SF4">
    <property type="entry name" value="PROTEIN FAR1-RELATED SEQUENCE"/>
    <property type="match status" value="1"/>
</dbReference>
<dbReference type="AlphaFoldDB" id="A0A0Q3JX63"/>
<reference evidence="7 8" key="1">
    <citation type="journal article" date="2010" name="Nature">
        <title>Genome sequencing and analysis of the model grass Brachypodium distachyon.</title>
        <authorList>
            <consortium name="International Brachypodium Initiative"/>
        </authorList>
    </citation>
    <scope>NUCLEOTIDE SEQUENCE [LARGE SCALE GENOMIC DNA]</scope>
    <source>
        <strain evidence="7 8">Bd21</strain>
    </source>
</reference>
<reference evidence="7" key="2">
    <citation type="submission" date="2017-06" db="EMBL/GenBank/DDBJ databases">
        <title>WGS assembly of Brachypodium distachyon.</title>
        <authorList>
            <consortium name="The International Brachypodium Initiative"/>
            <person name="Lucas S."/>
            <person name="Harmon-Smith M."/>
            <person name="Lail K."/>
            <person name="Tice H."/>
            <person name="Grimwood J."/>
            <person name="Bruce D."/>
            <person name="Barry K."/>
            <person name="Shu S."/>
            <person name="Lindquist E."/>
            <person name="Wang M."/>
            <person name="Pitluck S."/>
            <person name="Vogel J.P."/>
            <person name="Garvin D.F."/>
            <person name="Mockler T.C."/>
            <person name="Schmutz J."/>
            <person name="Rokhsar D."/>
            <person name="Bevan M.W."/>
        </authorList>
    </citation>
    <scope>NUCLEOTIDE SEQUENCE</scope>
    <source>
        <strain evidence="7">Bd21</strain>
    </source>
</reference>
<dbReference type="Pfam" id="PF10551">
    <property type="entry name" value="MULE"/>
    <property type="match status" value="1"/>
</dbReference>
<protein>
    <recommendedName>
        <fullName evidence="6">SWIM-type domain-containing protein</fullName>
    </recommendedName>
</protein>
<keyword evidence="2 4" id="KW-0863">Zinc-finger</keyword>
<dbReference type="InParanoid" id="A0A0Q3JX63"/>
<dbReference type="InterPro" id="IPR006564">
    <property type="entry name" value="Znf_PMZ"/>
</dbReference>
<dbReference type="InterPro" id="IPR007527">
    <property type="entry name" value="Znf_SWIM"/>
</dbReference>
<gene>
    <name evidence="7" type="ORF">BRADI_1g29812v3</name>
</gene>
<evidence type="ECO:0000256" key="2">
    <source>
        <dbReference type="ARBA" id="ARBA00022771"/>
    </source>
</evidence>
<dbReference type="STRING" id="15368.A0A0Q3JX63"/>
<dbReference type="ExpressionAtlas" id="A0A0Q3JX63">
    <property type="expression patterns" value="baseline"/>
</dbReference>
<dbReference type="PROSITE" id="PS50966">
    <property type="entry name" value="ZF_SWIM"/>
    <property type="match status" value="1"/>
</dbReference>
<keyword evidence="3" id="KW-0862">Zinc</keyword>
<dbReference type="Gramene" id="KQK16660">
    <property type="protein sequence ID" value="KQK16660"/>
    <property type="gene ID" value="BRADI_1g29812v3"/>
</dbReference>
<dbReference type="SMART" id="SM00575">
    <property type="entry name" value="ZnF_PMZ"/>
    <property type="match status" value="1"/>
</dbReference>
<evidence type="ECO:0000256" key="5">
    <source>
        <dbReference type="SAM" id="MobiDB-lite"/>
    </source>
</evidence>
<keyword evidence="1" id="KW-0479">Metal-binding</keyword>
<feature type="compositionally biased region" description="Low complexity" evidence="5">
    <location>
        <begin position="485"/>
        <end position="495"/>
    </location>
</feature>
<feature type="domain" description="SWIM-type" evidence="6">
    <location>
        <begin position="373"/>
        <end position="409"/>
    </location>
</feature>
<sequence>MKVKLDGATYIMEQFEEEHNHSVLKKFDLGKYLRSHRHMPREEREFVKLLHACNLRTSQMMQILSTLHGKLNDLSYTRTDMANFRAAPRREHCVMDMKYTLRYFKKLKKEDDDFFYSFKLDEEDRVINLYWIDAEARRSYKYYSDCISFDTTYLTNKYNMTCTPFIGINNHCQLVQFGCGFLRNEDTLNFVWLFNTFLEAMDGIAPANIITDQDFAMRNTILEVFPETRHRNCRWHIMKKAQEKMEFELKWSAMIEKYQVQDNEDLSSLWENQTSWVPAYFMLSFYPFLQSVQRSEGFNAVLKRYVSPSNSIYDFAQQYSVLQEKILGAERQAEAETALTVPKKWGFSPIEEQNTFEAISMTGHSGQYGARTFRLAADIEAGMYSCECCKFDRDGIVCCHILRVMQQEGEMPENSRKLMRYATMKRGFGDIAKEACDDQDAVRIVERHMKAMRSEMASLRKRQEKDARAKEAIGLSRRQGVVPLGSASGAAQEGSTSGGGGGGRVCDKGCN</sequence>
<evidence type="ECO:0000313" key="7">
    <source>
        <dbReference type="EMBL" id="KQK16660.2"/>
    </source>
</evidence>
<keyword evidence="9" id="KW-1185">Reference proteome</keyword>
<evidence type="ECO:0000256" key="4">
    <source>
        <dbReference type="PROSITE-ProRule" id="PRU00325"/>
    </source>
</evidence>
<dbReference type="OrthoDB" id="688468at2759"/>
<organism evidence="7">
    <name type="scientific">Brachypodium distachyon</name>
    <name type="common">Purple false brome</name>
    <name type="synonym">Trachynia distachya</name>
    <dbReference type="NCBI Taxonomy" id="15368"/>
    <lineage>
        <taxon>Eukaryota</taxon>
        <taxon>Viridiplantae</taxon>
        <taxon>Streptophyta</taxon>
        <taxon>Embryophyta</taxon>
        <taxon>Tracheophyta</taxon>
        <taxon>Spermatophyta</taxon>
        <taxon>Magnoliopsida</taxon>
        <taxon>Liliopsida</taxon>
        <taxon>Poales</taxon>
        <taxon>Poaceae</taxon>
        <taxon>BOP clade</taxon>
        <taxon>Pooideae</taxon>
        <taxon>Stipodae</taxon>
        <taxon>Brachypodieae</taxon>
        <taxon>Brachypodium</taxon>
    </lineage>
</organism>
<feature type="region of interest" description="Disordered" evidence="5">
    <location>
        <begin position="484"/>
        <end position="511"/>
    </location>
</feature>
<dbReference type="PANTHER" id="PTHR47718">
    <property type="entry name" value="OS01G0519700 PROTEIN"/>
    <property type="match status" value="1"/>
</dbReference>
<dbReference type="GO" id="GO:0008270">
    <property type="term" value="F:zinc ion binding"/>
    <property type="evidence" value="ECO:0007669"/>
    <property type="project" value="UniProtKB-KW"/>
</dbReference>
<dbReference type="FunCoup" id="A0A0Q3JX63">
    <property type="interactions" value="244"/>
</dbReference>
<name>A0A0Q3JX63_BRADI</name>
<evidence type="ECO:0000313" key="8">
    <source>
        <dbReference type="EnsemblPlants" id="KQK16660"/>
    </source>
</evidence>
<dbReference type="InterPro" id="IPR018289">
    <property type="entry name" value="MULE_transposase_dom"/>
</dbReference>
<dbReference type="Pfam" id="PF04434">
    <property type="entry name" value="SWIM"/>
    <property type="match status" value="1"/>
</dbReference>
<dbReference type="EnsemblPlants" id="KQK16660">
    <property type="protein sequence ID" value="KQK16660"/>
    <property type="gene ID" value="BRADI_1g29812v3"/>
</dbReference>